<dbReference type="Proteomes" id="UP000095287">
    <property type="component" value="Unplaced"/>
</dbReference>
<evidence type="ECO:0000313" key="2">
    <source>
        <dbReference type="WBParaSite" id="L893_g27469.t1"/>
    </source>
</evidence>
<protein>
    <submittedName>
        <fullName evidence="2">Uncharacterized protein</fullName>
    </submittedName>
</protein>
<reference evidence="2" key="1">
    <citation type="submission" date="2016-11" db="UniProtKB">
        <authorList>
            <consortium name="WormBaseParasite"/>
        </authorList>
    </citation>
    <scope>IDENTIFICATION</scope>
</reference>
<proteinExistence type="predicted"/>
<dbReference type="WBParaSite" id="L893_g27469.t1">
    <property type="protein sequence ID" value="L893_g27469.t1"/>
    <property type="gene ID" value="L893_g27469"/>
</dbReference>
<sequence>MPVYPAAAPYKAINHPHAADWKETNANKGSRSDRTAQRFLFLLSLTTKCPCSEVSKGALGVVLKSALAGASKKARSHLENARSRNLQK</sequence>
<accession>A0A1I7ZLF1</accession>
<dbReference type="AlphaFoldDB" id="A0A1I7ZLF1"/>
<keyword evidence="1" id="KW-1185">Reference proteome</keyword>
<evidence type="ECO:0000313" key="1">
    <source>
        <dbReference type="Proteomes" id="UP000095287"/>
    </source>
</evidence>
<name>A0A1I7ZLF1_9BILA</name>
<organism evidence="1 2">
    <name type="scientific">Steinernema glaseri</name>
    <dbReference type="NCBI Taxonomy" id="37863"/>
    <lineage>
        <taxon>Eukaryota</taxon>
        <taxon>Metazoa</taxon>
        <taxon>Ecdysozoa</taxon>
        <taxon>Nematoda</taxon>
        <taxon>Chromadorea</taxon>
        <taxon>Rhabditida</taxon>
        <taxon>Tylenchina</taxon>
        <taxon>Panagrolaimomorpha</taxon>
        <taxon>Strongyloidoidea</taxon>
        <taxon>Steinernematidae</taxon>
        <taxon>Steinernema</taxon>
    </lineage>
</organism>